<keyword evidence="2" id="KW-1185">Reference proteome</keyword>
<sequence length="120" mass="13354">MDAHEYVAAVPETHRALFERVDRLLREGRDDLETDLSYGILRYRRPGPARARRPALYLGVWEHGVSLYGWSADRDGGFGERHPDLLGGRGTLKLTQARAGEVPDEDLRALFAAALDGPQG</sequence>
<comment type="caution">
    <text evidence="1">The sequence shown here is derived from an EMBL/GenBank/DDBJ whole genome shotgun (WGS) entry which is preliminary data.</text>
</comment>
<gene>
    <name evidence="1" type="ORF">AB1207_10965</name>
</gene>
<dbReference type="RefSeq" id="WP_367638282.1">
    <property type="nucleotide sequence ID" value="NZ_JBFNQN010000007.1"/>
</dbReference>
<name>A0ABV3P791_9ACTN</name>
<protein>
    <submittedName>
        <fullName evidence="1">DUF1801 domain-containing protein</fullName>
    </submittedName>
</protein>
<dbReference type="EMBL" id="JBFNQN010000007">
    <property type="protein sequence ID" value="MEW9265268.1"/>
    <property type="molecule type" value="Genomic_DNA"/>
</dbReference>
<organism evidence="1 2">
    <name type="scientific">Kineococcus endophyticus</name>
    <dbReference type="NCBI Taxonomy" id="1181883"/>
    <lineage>
        <taxon>Bacteria</taxon>
        <taxon>Bacillati</taxon>
        <taxon>Actinomycetota</taxon>
        <taxon>Actinomycetes</taxon>
        <taxon>Kineosporiales</taxon>
        <taxon>Kineosporiaceae</taxon>
        <taxon>Kineococcus</taxon>
    </lineage>
</organism>
<reference evidence="1 2" key="1">
    <citation type="submission" date="2024-07" db="EMBL/GenBank/DDBJ databases">
        <authorList>
            <person name="Thanompreechachai J."/>
            <person name="Duangmal K."/>
        </authorList>
    </citation>
    <scope>NUCLEOTIDE SEQUENCE [LARGE SCALE GENOMIC DNA]</scope>
    <source>
        <strain evidence="1 2">KCTC 19886</strain>
    </source>
</reference>
<proteinExistence type="predicted"/>
<accession>A0ABV3P791</accession>
<evidence type="ECO:0000313" key="2">
    <source>
        <dbReference type="Proteomes" id="UP001555826"/>
    </source>
</evidence>
<dbReference type="SUPFAM" id="SSF159888">
    <property type="entry name" value="YdhG-like"/>
    <property type="match status" value="1"/>
</dbReference>
<dbReference type="Proteomes" id="UP001555826">
    <property type="component" value="Unassembled WGS sequence"/>
</dbReference>
<evidence type="ECO:0000313" key="1">
    <source>
        <dbReference type="EMBL" id="MEW9265268.1"/>
    </source>
</evidence>